<dbReference type="KEGG" id="yli:2912219"/>
<reference evidence="13 15" key="2">
    <citation type="submission" date="2018-07" db="EMBL/GenBank/DDBJ databases">
        <title>Draft Genome Assemblies for Five Robust Yarrowia lipolytica Strains Exhibiting High Lipid Production and Pentose Sugar Utilization and Sugar Alcohol Secretion from Undetoxified Lignocellulosic Biomass Hydrolysates.</title>
        <authorList>
            <consortium name="DOE Joint Genome Institute"/>
            <person name="Walker C."/>
            <person name="Ryu S."/>
            <person name="Na H."/>
            <person name="Zane M."/>
            <person name="LaButti K."/>
            <person name="Lipzen A."/>
            <person name="Haridas S."/>
            <person name="Barry K."/>
            <person name="Grigoriev I.V."/>
            <person name="Quarterman J."/>
            <person name="Slininger P."/>
            <person name="Dien B."/>
            <person name="Trinh C.T."/>
        </authorList>
    </citation>
    <scope>NUCLEOTIDE SEQUENCE [LARGE SCALE GENOMIC DNA]</scope>
    <source>
        <strain evidence="13 15">YB392</strain>
    </source>
</reference>
<feature type="transmembrane region" description="Helical" evidence="10">
    <location>
        <begin position="110"/>
        <end position="137"/>
    </location>
</feature>
<gene>
    <name evidence="13" type="ORF">B0I71DRAFT_128970</name>
    <name evidence="12" type="ORF">YALI1_E32776g</name>
</gene>
<dbReference type="AlphaFoldDB" id="A0A1D8NKD7"/>
<dbReference type="PANTHER" id="PTHR31465">
    <property type="entry name" value="PROTEIN RTA1-RELATED"/>
    <property type="match status" value="1"/>
</dbReference>
<keyword evidence="5" id="KW-0445">Lipid transport</keyword>
<dbReference type="GO" id="GO:0006869">
    <property type="term" value="P:lipid transport"/>
    <property type="evidence" value="ECO:0007669"/>
    <property type="project" value="UniProtKB-KW"/>
</dbReference>
<feature type="transmembrane region" description="Helical" evidence="10">
    <location>
        <begin position="149"/>
        <end position="169"/>
    </location>
</feature>
<protein>
    <recommendedName>
        <fullName evidence="8">Sphingoid long-chain base transporter RSB1</fullName>
    </recommendedName>
</protein>
<feature type="transmembrane region" description="Helical" evidence="10">
    <location>
        <begin position="51"/>
        <end position="70"/>
    </location>
</feature>
<feature type="transmembrane region" description="Helical" evidence="10">
    <location>
        <begin position="283"/>
        <end position="302"/>
    </location>
</feature>
<evidence type="ECO:0000256" key="9">
    <source>
        <dbReference type="SAM" id="MobiDB-lite"/>
    </source>
</evidence>
<comment type="function">
    <text evidence="7">Catalyzes the ATP-dependent translocation of sphingoid long-chain bases (LCBs) from the cytoplasmic site toward the extracytoplasmic side of the membrane (flip-flop). Involved in the establishment of the functional lipid asymmetry of the plasma membrane. Regulates intracellular levels of LCBs, sphingolipid precursors that are growth inhibitory at increased levels.</text>
</comment>
<feature type="transmembrane region" description="Helical" evidence="10">
    <location>
        <begin position="189"/>
        <end position="213"/>
    </location>
</feature>
<evidence type="ECO:0000256" key="6">
    <source>
        <dbReference type="ARBA" id="ARBA00023136"/>
    </source>
</evidence>
<feature type="transmembrane region" description="Helical" evidence="10">
    <location>
        <begin position="77"/>
        <end position="98"/>
    </location>
</feature>
<keyword evidence="5" id="KW-0813">Transport</keyword>
<evidence type="ECO:0000256" key="7">
    <source>
        <dbReference type="ARBA" id="ARBA00037472"/>
    </source>
</evidence>
<organism evidence="12 14">
    <name type="scientific">Yarrowia lipolytica</name>
    <name type="common">Candida lipolytica</name>
    <dbReference type="NCBI Taxonomy" id="4952"/>
    <lineage>
        <taxon>Eukaryota</taxon>
        <taxon>Fungi</taxon>
        <taxon>Dikarya</taxon>
        <taxon>Ascomycota</taxon>
        <taxon>Saccharomycotina</taxon>
        <taxon>Dipodascomycetes</taxon>
        <taxon>Dipodascales</taxon>
        <taxon>Dipodascales incertae sedis</taxon>
        <taxon>Yarrowia</taxon>
    </lineage>
</organism>
<name>A0A1D8NKD7_YARLL</name>
<feature type="chain" id="PRO_5036306642" description="Sphingoid long-chain base transporter RSB1" evidence="11">
    <location>
        <begin position="19"/>
        <end position="358"/>
    </location>
</feature>
<comment type="subcellular location">
    <subcellularLocation>
        <location evidence="1">Cell membrane</location>
        <topology evidence="1">Multi-pass membrane protein</topology>
    </subcellularLocation>
</comment>
<comment type="similarity">
    <text evidence="2">Belongs to the lipid-translocating exporter (LTE) (TC 9.A.26.1) family.</text>
</comment>
<dbReference type="eggNOG" id="ENOG502QU4U">
    <property type="taxonomic scope" value="Eukaryota"/>
</dbReference>
<evidence type="ECO:0000313" key="13">
    <source>
        <dbReference type="EMBL" id="RDW27550.1"/>
    </source>
</evidence>
<evidence type="ECO:0000313" key="14">
    <source>
        <dbReference type="Proteomes" id="UP000182444"/>
    </source>
</evidence>
<keyword evidence="4 10" id="KW-1133">Transmembrane helix</keyword>
<dbReference type="Proteomes" id="UP000256601">
    <property type="component" value="Unassembled WGS sequence"/>
</dbReference>
<evidence type="ECO:0000256" key="10">
    <source>
        <dbReference type="SAM" id="Phobius"/>
    </source>
</evidence>
<evidence type="ECO:0000256" key="8">
    <source>
        <dbReference type="ARBA" id="ARBA00041117"/>
    </source>
</evidence>
<dbReference type="GeneID" id="2912219"/>
<proteinExistence type="inferred from homology"/>
<evidence type="ECO:0000313" key="12">
    <source>
        <dbReference type="EMBL" id="AOW06053.1"/>
    </source>
</evidence>
<dbReference type="Pfam" id="PF04479">
    <property type="entry name" value="RTA1"/>
    <property type="match status" value="1"/>
</dbReference>
<feature type="transmembrane region" description="Helical" evidence="10">
    <location>
        <begin position="245"/>
        <end position="263"/>
    </location>
</feature>
<keyword evidence="6 10" id="KW-0472">Membrane</keyword>
<accession>A0A1D8NKD7</accession>
<dbReference type="GO" id="GO:0000324">
    <property type="term" value="C:fungal-type vacuole"/>
    <property type="evidence" value="ECO:0007669"/>
    <property type="project" value="TreeGrafter"/>
</dbReference>
<evidence type="ECO:0000256" key="11">
    <source>
        <dbReference type="SAM" id="SignalP"/>
    </source>
</evidence>
<dbReference type="InterPro" id="IPR007568">
    <property type="entry name" value="RTA1"/>
</dbReference>
<evidence type="ECO:0000256" key="1">
    <source>
        <dbReference type="ARBA" id="ARBA00004651"/>
    </source>
</evidence>
<feature type="signal peptide" evidence="11">
    <location>
        <begin position="1"/>
        <end position="18"/>
    </location>
</feature>
<dbReference type="Proteomes" id="UP000182444">
    <property type="component" value="Chromosome 1E"/>
</dbReference>
<evidence type="ECO:0000313" key="15">
    <source>
        <dbReference type="Proteomes" id="UP000256601"/>
    </source>
</evidence>
<dbReference type="VEuPathDB" id="FungiDB:YALI1_E32776g"/>
<dbReference type="OrthoDB" id="3358017at2759"/>
<keyword evidence="3 10" id="KW-0812">Transmembrane</keyword>
<dbReference type="EMBL" id="KZ858961">
    <property type="protein sequence ID" value="RDW27550.1"/>
    <property type="molecule type" value="Genomic_DNA"/>
</dbReference>
<keyword evidence="11" id="KW-0732">Signal</keyword>
<evidence type="ECO:0000256" key="2">
    <source>
        <dbReference type="ARBA" id="ARBA00009969"/>
    </source>
</evidence>
<dbReference type="EMBL" id="CP017557">
    <property type="protein sequence ID" value="AOW06053.1"/>
    <property type="molecule type" value="Genomic_DNA"/>
</dbReference>
<dbReference type="GO" id="GO:0005886">
    <property type="term" value="C:plasma membrane"/>
    <property type="evidence" value="ECO:0007669"/>
    <property type="project" value="UniProtKB-SubCell"/>
</dbReference>
<evidence type="ECO:0000256" key="5">
    <source>
        <dbReference type="ARBA" id="ARBA00023055"/>
    </source>
</evidence>
<dbReference type="RefSeq" id="XP_504482.1">
    <property type="nucleotide sequence ID" value="XM_504482.1"/>
</dbReference>
<evidence type="ECO:0000256" key="4">
    <source>
        <dbReference type="ARBA" id="ARBA00022989"/>
    </source>
</evidence>
<sequence length="358" mass="40268">MKISTLIVVAALIGLCLAAPPSAEEMGMTPDEWSNWVYSQYGVYGMRPSRAANLVGMILFIILWAIQGALALYYRQWWFGGAFFCGICLEFLGYLGRFLSTWDLQNLNEFILQIVCLTLAPAFIMAGVYCLLAKFVVIYGESYSRVAPLVYTLIFVACDLISIVIQAVGGGISATALYDNKSTDDGTHIMVAGMAFQVFTMSIFFIMTTDFLWRVHKGIRNPNVADSRANDPEIIAIRESPKMKYFVIATYIAFGFVFTRSVYRVVELAEGWYGNLLQHEAYLLVLDGLMMLIAITILTVFYPGFVWGRTHINAGAVKHSKSEKNEFQDVQQEHYPEQQEYPEQRDDGSYGKETESSV</sequence>
<dbReference type="OMA" id="NEAKFRF"/>
<evidence type="ECO:0000256" key="3">
    <source>
        <dbReference type="ARBA" id="ARBA00022692"/>
    </source>
</evidence>
<dbReference type="VEuPathDB" id="FungiDB:YALI0_E27786g"/>
<reference evidence="12 14" key="1">
    <citation type="journal article" date="2016" name="PLoS ONE">
        <title>Sequence Assembly of Yarrowia lipolytica Strain W29/CLIB89 Shows Transposable Element Diversity.</title>
        <authorList>
            <person name="Magnan C."/>
            <person name="Yu J."/>
            <person name="Chang I."/>
            <person name="Jahn E."/>
            <person name="Kanomata Y."/>
            <person name="Wu J."/>
            <person name="Zeller M."/>
            <person name="Oakes M."/>
            <person name="Baldi P."/>
            <person name="Sandmeyer S."/>
        </authorList>
    </citation>
    <scope>NUCLEOTIDE SEQUENCE [LARGE SCALE GENOMIC DNA]</scope>
    <source>
        <strain evidence="12">CLIB89</strain>
        <strain evidence="14">CLIB89(W29)</strain>
    </source>
</reference>
<dbReference type="PANTHER" id="PTHR31465:SF9">
    <property type="entry name" value="SPHINGOID LONG-CHAIN BASE TRANSPORTER RSB1"/>
    <property type="match status" value="1"/>
</dbReference>
<feature type="region of interest" description="Disordered" evidence="9">
    <location>
        <begin position="320"/>
        <end position="358"/>
    </location>
</feature>